<keyword evidence="5 7" id="KW-0808">Transferase</keyword>
<dbReference type="InterPro" id="IPR013534">
    <property type="entry name" value="Starch_synth_cat_dom"/>
</dbReference>
<comment type="pathway">
    <text evidence="7">Glycan biosynthesis; glycogen biosynthesis.</text>
</comment>
<feature type="domain" description="Glycosyl transferase family 1" evidence="8">
    <location>
        <begin position="286"/>
        <end position="451"/>
    </location>
</feature>
<dbReference type="NCBIfam" id="NF001898">
    <property type="entry name" value="PRK00654.1-1"/>
    <property type="match status" value="1"/>
</dbReference>
<evidence type="ECO:0000313" key="10">
    <source>
        <dbReference type="EMBL" id="HIS75416.1"/>
    </source>
</evidence>
<evidence type="ECO:0000313" key="11">
    <source>
        <dbReference type="Proteomes" id="UP000824002"/>
    </source>
</evidence>
<dbReference type="InterPro" id="IPR001296">
    <property type="entry name" value="Glyco_trans_1"/>
</dbReference>
<comment type="catalytic activity">
    <reaction evidence="1 7">
        <text>[(1-&gt;4)-alpha-D-glucosyl](n) + ADP-alpha-D-glucose = [(1-&gt;4)-alpha-D-glucosyl](n+1) + ADP + H(+)</text>
        <dbReference type="Rhea" id="RHEA:18189"/>
        <dbReference type="Rhea" id="RHEA-COMP:9584"/>
        <dbReference type="Rhea" id="RHEA-COMP:9587"/>
        <dbReference type="ChEBI" id="CHEBI:15378"/>
        <dbReference type="ChEBI" id="CHEBI:15444"/>
        <dbReference type="ChEBI" id="CHEBI:57498"/>
        <dbReference type="ChEBI" id="CHEBI:456216"/>
        <dbReference type="EC" id="2.4.1.21"/>
    </reaction>
</comment>
<dbReference type="Pfam" id="PF08323">
    <property type="entry name" value="Glyco_transf_5"/>
    <property type="match status" value="1"/>
</dbReference>
<comment type="similarity">
    <text evidence="3 7">Belongs to the glycosyltransferase 1 family. Bacterial/plant glycogen synthase subfamily.</text>
</comment>
<dbReference type="NCBIfam" id="TIGR02095">
    <property type="entry name" value="glgA"/>
    <property type="match status" value="1"/>
</dbReference>
<evidence type="ECO:0000256" key="5">
    <source>
        <dbReference type="ARBA" id="ARBA00022679"/>
    </source>
</evidence>
<dbReference type="AlphaFoldDB" id="A0A9D1FKD2"/>
<dbReference type="EC" id="2.4.1.21" evidence="7"/>
<keyword evidence="4 7" id="KW-0328">Glycosyltransferase</keyword>
<name>A0A9D1FKD2_9FIRM</name>
<evidence type="ECO:0000256" key="4">
    <source>
        <dbReference type="ARBA" id="ARBA00022676"/>
    </source>
</evidence>
<dbReference type="EMBL" id="DVJP01000015">
    <property type="protein sequence ID" value="HIS75416.1"/>
    <property type="molecule type" value="Genomic_DNA"/>
</dbReference>
<protein>
    <recommendedName>
        <fullName evidence="7">Glycogen synthase</fullName>
        <ecNumber evidence="7">2.4.1.21</ecNumber>
    </recommendedName>
    <alternativeName>
        <fullName evidence="7">Starch [bacterial glycogen] synthase</fullName>
    </alternativeName>
</protein>
<evidence type="ECO:0000256" key="7">
    <source>
        <dbReference type="HAMAP-Rule" id="MF_00484"/>
    </source>
</evidence>
<sequence length="472" mass="52877">MKILFAASEALPFIKVGGLGDVMGALPKELVKKGVDARVVIPMYSVMSQEMRDQCKFEKFFYFSLGWRSCYCGIFSAQANGVTYYLIDNEQYFKRGGTYGEFDDAERFAYFSKAVLEILPHIDFFPDIIHANDWHTALVPVYLDTQYRSLPGYGSIKTVFSIHNIEFQGKYDMSILESVFGIYPSQSSLVEFDGCLNLMKGAIECSNIVTTVSRTYAEEILNPYFSFGLHPILEARKYKLHGIVNGIDTELFNPETDANIKAHYSVGDTEGKKADKAALQQEVGLPENPDVPVLGLVTRLTPQKGIDLFEPIMAELMEEDVQIVVLGNGFADYENYFKYCDYTYHDKFRAMIKFSASLAQRIYAGADIFLMPSKSEPCGLAQMIAMRYGTIPVVHAVGGLKDTVSPFNPETLEGSGVTFQSFNASDMLDAIRRAVAIWKDGKQREAIMKNAMSGDYTWTASAGEYIKLYESL</sequence>
<reference evidence="10" key="2">
    <citation type="journal article" date="2021" name="PeerJ">
        <title>Extensive microbial diversity within the chicken gut microbiome revealed by metagenomics and culture.</title>
        <authorList>
            <person name="Gilroy R."/>
            <person name="Ravi A."/>
            <person name="Getino M."/>
            <person name="Pursley I."/>
            <person name="Horton D.L."/>
            <person name="Alikhan N.F."/>
            <person name="Baker D."/>
            <person name="Gharbi K."/>
            <person name="Hall N."/>
            <person name="Watson M."/>
            <person name="Adriaenssens E.M."/>
            <person name="Foster-Nyarko E."/>
            <person name="Jarju S."/>
            <person name="Secka A."/>
            <person name="Antonio M."/>
            <person name="Oren A."/>
            <person name="Chaudhuri R.R."/>
            <person name="La Ragione R."/>
            <person name="Hildebrand F."/>
            <person name="Pallen M.J."/>
        </authorList>
    </citation>
    <scope>NUCLEOTIDE SEQUENCE</scope>
    <source>
        <strain evidence="10">CHK199-13235</strain>
    </source>
</reference>
<comment type="caution">
    <text evidence="10">The sequence shown here is derived from an EMBL/GenBank/DDBJ whole genome shotgun (WGS) entry which is preliminary data.</text>
</comment>
<dbReference type="InterPro" id="IPR011835">
    <property type="entry name" value="GS/SS"/>
</dbReference>
<evidence type="ECO:0000259" key="8">
    <source>
        <dbReference type="Pfam" id="PF00534"/>
    </source>
</evidence>
<proteinExistence type="inferred from homology"/>
<evidence type="ECO:0000256" key="3">
    <source>
        <dbReference type="ARBA" id="ARBA00010281"/>
    </source>
</evidence>
<evidence type="ECO:0000256" key="6">
    <source>
        <dbReference type="ARBA" id="ARBA00023056"/>
    </source>
</evidence>
<evidence type="ECO:0000256" key="1">
    <source>
        <dbReference type="ARBA" id="ARBA00001478"/>
    </source>
</evidence>
<dbReference type="Gene3D" id="3.40.50.2000">
    <property type="entry name" value="Glycogen Phosphorylase B"/>
    <property type="match status" value="2"/>
</dbReference>
<dbReference type="HAMAP" id="MF_00484">
    <property type="entry name" value="Glycogen_synth"/>
    <property type="match status" value="1"/>
</dbReference>
<dbReference type="PANTHER" id="PTHR45825:SF11">
    <property type="entry name" value="ALPHA AMYLASE DOMAIN-CONTAINING PROTEIN"/>
    <property type="match status" value="1"/>
</dbReference>
<dbReference type="Proteomes" id="UP000824002">
    <property type="component" value="Unassembled WGS sequence"/>
</dbReference>
<dbReference type="SUPFAM" id="SSF53756">
    <property type="entry name" value="UDP-Glycosyltransferase/glycogen phosphorylase"/>
    <property type="match status" value="1"/>
</dbReference>
<dbReference type="GO" id="GO:0004373">
    <property type="term" value="F:alpha-1,4-glucan glucosyltransferase (UDP-glucose donor) activity"/>
    <property type="evidence" value="ECO:0007669"/>
    <property type="project" value="InterPro"/>
</dbReference>
<feature type="binding site" evidence="7">
    <location>
        <position position="15"/>
    </location>
    <ligand>
        <name>ADP-alpha-D-glucose</name>
        <dbReference type="ChEBI" id="CHEBI:57498"/>
    </ligand>
</feature>
<gene>
    <name evidence="7 10" type="primary">glgA</name>
    <name evidence="10" type="ORF">IAB51_01270</name>
</gene>
<comment type="function">
    <text evidence="2 7">Synthesizes alpha-1,4-glucan chains using ADP-glucose.</text>
</comment>
<dbReference type="PANTHER" id="PTHR45825">
    <property type="entry name" value="GRANULE-BOUND STARCH SYNTHASE 1, CHLOROPLASTIC/AMYLOPLASTIC"/>
    <property type="match status" value="1"/>
</dbReference>
<dbReference type="Pfam" id="PF00534">
    <property type="entry name" value="Glycos_transf_1"/>
    <property type="match status" value="1"/>
</dbReference>
<dbReference type="GO" id="GO:0005978">
    <property type="term" value="P:glycogen biosynthetic process"/>
    <property type="evidence" value="ECO:0007669"/>
    <property type="project" value="UniProtKB-UniRule"/>
</dbReference>
<organism evidence="10 11">
    <name type="scientific">Candidatus Merdivicinus excrementipullorum</name>
    <dbReference type="NCBI Taxonomy" id="2840867"/>
    <lineage>
        <taxon>Bacteria</taxon>
        <taxon>Bacillati</taxon>
        <taxon>Bacillota</taxon>
        <taxon>Clostridia</taxon>
        <taxon>Eubacteriales</taxon>
        <taxon>Oscillospiraceae</taxon>
        <taxon>Oscillospiraceae incertae sedis</taxon>
        <taxon>Candidatus Merdivicinus</taxon>
    </lineage>
</organism>
<dbReference type="CDD" id="cd03791">
    <property type="entry name" value="GT5_Glycogen_synthase_DULL1-like"/>
    <property type="match status" value="1"/>
</dbReference>
<feature type="domain" description="Starch synthase catalytic" evidence="9">
    <location>
        <begin position="2"/>
        <end position="234"/>
    </location>
</feature>
<evidence type="ECO:0000256" key="2">
    <source>
        <dbReference type="ARBA" id="ARBA00002764"/>
    </source>
</evidence>
<reference evidence="10" key="1">
    <citation type="submission" date="2020-10" db="EMBL/GenBank/DDBJ databases">
        <authorList>
            <person name="Gilroy R."/>
        </authorList>
    </citation>
    <scope>NUCLEOTIDE SEQUENCE</scope>
    <source>
        <strain evidence="10">CHK199-13235</strain>
    </source>
</reference>
<accession>A0A9D1FKD2</accession>
<evidence type="ECO:0000259" key="9">
    <source>
        <dbReference type="Pfam" id="PF08323"/>
    </source>
</evidence>
<dbReference type="GO" id="GO:0009011">
    <property type="term" value="F:alpha-1,4-glucan glucosyltransferase (ADP-glucose donor) activity"/>
    <property type="evidence" value="ECO:0007669"/>
    <property type="project" value="UniProtKB-UniRule"/>
</dbReference>
<keyword evidence="6 7" id="KW-0320">Glycogen biosynthesis</keyword>